<sequence>MRPFTRITPARGNISRSVICQRPFSFSAQSRLKEDKPQTPEQIEKAKQEQLRDGKKKDDLKSSSETVVEAEESDKGPEQLQKETAQQAQKEHPSSKS</sequence>
<dbReference type="OrthoDB" id="529205at2759"/>
<feature type="region of interest" description="Disordered" evidence="1">
    <location>
        <begin position="28"/>
        <end position="97"/>
    </location>
</feature>
<keyword evidence="3" id="KW-1185">Reference proteome</keyword>
<accession>A0A9Q9AEY6</accession>
<feature type="compositionally biased region" description="Basic and acidic residues" evidence="1">
    <location>
        <begin position="31"/>
        <end position="62"/>
    </location>
</feature>
<proteinExistence type="predicted"/>
<name>A0A9Q9AEY6_9PEZI</name>
<dbReference type="EMBL" id="CP099418">
    <property type="protein sequence ID" value="USW47870.1"/>
    <property type="molecule type" value="Genomic_DNA"/>
</dbReference>
<reference evidence="2" key="1">
    <citation type="submission" date="2022-06" db="EMBL/GenBank/DDBJ databases">
        <title>Complete genome sequences of two strains of the flax pathogen Septoria linicola.</title>
        <authorList>
            <person name="Lapalu N."/>
            <person name="Simon A."/>
            <person name="Demenou B."/>
            <person name="Paumier D."/>
            <person name="Guillot M.-P."/>
            <person name="Gout L."/>
            <person name="Valade R."/>
        </authorList>
    </citation>
    <scope>NUCLEOTIDE SEQUENCE</scope>
    <source>
        <strain evidence="2">SE15195</strain>
    </source>
</reference>
<dbReference type="AlphaFoldDB" id="A0A9Q9AEY6"/>
<protein>
    <submittedName>
        <fullName evidence="2">Uncharacterized protein</fullName>
    </submittedName>
</protein>
<evidence type="ECO:0000313" key="2">
    <source>
        <dbReference type="EMBL" id="USW47870.1"/>
    </source>
</evidence>
<evidence type="ECO:0000313" key="3">
    <source>
        <dbReference type="Proteomes" id="UP001056384"/>
    </source>
</evidence>
<gene>
    <name evidence="2" type="ORF">Slin15195_G011890</name>
</gene>
<dbReference type="Proteomes" id="UP001056384">
    <property type="component" value="Chromosome 1"/>
</dbReference>
<organism evidence="2 3">
    <name type="scientific">Septoria linicola</name>
    <dbReference type="NCBI Taxonomy" id="215465"/>
    <lineage>
        <taxon>Eukaryota</taxon>
        <taxon>Fungi</taxon>
        <taxon>Dikarya</taxon>
        <taxon>Ascomycota</taxon>
        <taxon>Pezizomycotina</taxon>
        <taxon>Dothideomycetes</taxon>
        <taxon>Dothideomycetidae</taxon>
        <taxon>Mycosphaerellales</taxon>
        <taxon>Mycosphaerellaceae</taxon>
        <taxon>Septoria</taxon>
    </lineage>
</organism>
<evidence type="ECO:0000256" key="1">
    <source>
        <dbReference type="SAM" id="MobiDB-lite"/>
    </source>
</evidence>